<protein>
    <submittedName>
        <fullName evidence="2">Uncharacterized protein</fullName>
    </submittedName>
</protein>
<evidence type="ECO:0000256" key="1">
    <source>
        <dbReference type="SAM" id="MobiDB-lite"/>
    </source>
</evidence>
<feature type="region of interest" description="Disordered" evidence="1">
    <location>
        <begin position="340"/>
        <end position="388"/>
    </location>
</feature>
<dbReference type="Proteomes" id="UP001174694">
    <property type="component" value="Unassembled WGS sequence"/>
</dbReference>
<gene>
    <name evidence="2" type="ORF">NKR23_g4626</name>
</gene>
<evidence type="ECO:0000313" key="2">
    <source>
        <dbReference type="EMBL" id="KAJ9149080.1"/>
    </source>
</evidence>
<proteinExistence type="predicted"/>
<organism evidence="2 3">
    <name type="scientific">Pleurostoma richardsiae</name>
    <dbReference type="NCBI Taxonomy" id="41990"/>
    <lineage>
        <taxon>Eukaryota</taxon>
        <taxon>Fungi</taxon>
        <taxon>Dikarya</taxon>
        <taxon>Ascomycota</taxon>
        <taxon>Pezizomycotina</taxon>
        <taxon>Sordariomycetes</taxon>
        <taxon>Sordariomycetidae</taxon>
        <taxon>Calosphaeriales</taxon>
        <taxon>Pleurostomataceae</taxon>
        <taxon>Pleurostoma</taxon>
    </lineage>
</organism>
<evidence type="ECO:0000313" key="3">
    <source>
        <dbReference type="Proteomes" id="UP001174694"/>
    </source>
</evidence>
<name>A0AA38RJ83_9PEZI</name>
<sequence length="416" mass="41660">MAITISTLVRAIFALSMIAFNAAFIHALADKKDPAISASASATRTTHQLVTSAPCSYPLVTNSPLTVEDYTVVSLPVTECLISPLDTITLQATTPCIDASSTVSWVTEGDSSSSRVMVVDCFETPASKSSSSSSASTSLTLAPSPAQHLTLPCEIPAVHTSPLTLIDGSVTSVVIAVCKGGASTSISSSTSSTSLPPPNNNNLSSTTSTINTIRSSPEIIPTRKLPMLCLSKSVIFTHTTVDGPSIIPTQITTCVDAVPLCTATTIPLTSSRGDMQLRAGAAVAAKEASLGDLPSALTSFPSLPTETTLIIDTSVPPVPAGSSRPFVGGTLVTETAAASSGAASGNGSGAGTSSASSGNVDGHGTVSGVDTSAPTATHSSGAAGKGKPEGSCAGWFLSRAVVSLTIAALAGAYAWS</sequence>
<feature type="region of interest" description="Disordered" evidence="1">
    <location>
        <begin position="185"/>
        <end position="210"/>
    </location>
</feature>
<accession>A0AA38RJ83</accession>
<dbReference type="AlphaFoldDB" id="A0AA38RJ83"/>
<dbReference type="EMBL" id="JANBVO010000011">
    <property type="protein sequence ID" value="KAJ9149080.1"/>
    <property type="molecule type" value="Genomic_DNA"/>
</dbReference>
<reference evidence="2" key="1">
    <citation type="submission" date="2022-07" db="EMBL/GenBank/DDBJ databases">
        <title>Fungi with potential for degradation of polypropylene.</title>
        <authorList>
            <person name="Gostincar C."/>
        </authorList>
    </citation>
    <scope>NUCLEOTIDE SEQUENCE</scope>
    <source>
        <strain evidence="2">EXF-13308</strain>
    </source>
</reference>
<keyword evidence="3" id="KW-1185">Reference proteome</keyword>
<comment type="caution">
    <text evidence="2">The sequence shown here is derived from an EMBL/GenBank/DDBJ whole genome shotgun (WGS) entry which is preliminary data.</text>
</comment>
<feature type="compositionally biased region" description="Polar residues" evidence="1">
    <location>
        <begin position="368"/>
        <end position="380"/>
    </location>
</feature>